<keyword evidence="5" id="KW-1185">Reference proteome</keyword>
<feature type="domain" description="FMP27/BLTP2/Hobbit GFWDK motif-containing RBG unit" evidence="3">
    <location>
        <begin position="997"/>
        <end position="1130"/>
    </location>
</feature>
<dbReference type="OrthoDB" id="1562405at2759"/>
<evidence type="ECO:0000259" key="3">
    <source>
        <dbReference type="SMART" id="SM01214"/>
    </source>
</evidence>
<dbReference type="PANTHER" id="PTHR15678:SF6">
    <property type="entry name" value="BRIDGE-LIKE LIPID TRANSFER PROTEIN FAMILY MEMBER 2"/>
    <property type="match status" value="1"/>
</dbReference>
<organism evidence="4 5">
    <name type="scientific">Diploscapter pachys</name>
    <dbReference type="NCBI Taxonomy" id="2018661"/>
    <lineage>
        <taxon>Eukaryota</taxon>
        <taxon>Metazoa</taxon>
        <taxon>Ecdysozoa</taxon>
        <taxon>Nematoda</taxon>
        <taxon>Chromadorea</taxon>
        <taxon>Rhabditida</taxon>
        <taxon>Rhabditina</taxon>
        <taxon>Rhabditomorpha</taxon>
        <taxon>Rhabditoidea</taxon>
        <taxon>Rhabditidae</taxon>
        <taxon>Diploscapter</taxon>
    </lineage>
</organism>
<feature type="compositionally biased region" description="Polar residues" evidence="2">
    <location>
        <begin position="1461"/>
        <end position="1475"/>
    </location>
</feature>
<name>A0A2A2JP55_9BILA</name>
<feature type="coiled-coil region" evidence="1">
    <location>
        <begin position="1791"/>
        <end position="1825"/>
    </location>
</feature>
<dbReference type="EMBL" id="LIAE01010304">
    <property type="protein sequence ID" value="PAV63478.1"/>
    <property type="molecule type" value="Genomic_DNA"/>
</dbReference>
<evidence type="ECO:0000313" key="5">
    <source>
        <dbReference type="Proteomes" id="UP000218231"/>
    </source>
</evidence>
<keyword evidence="1" id="KW-0175">Coiled coil</keyword>
<comment type="caution">
    <text evidence="4">The sequence shown here is derived from an EMBL/GenBank/DDBJ whole genome shotgun (WGS) entry which is preliminary data.</text>
</comment>
<reference evidence="4 5" key="1">
    <citation type="journal article" date="2017" name="Curr. Biol.">
        <title>Genome architecture and evolution of a unichromosomal asexual nematode.</title>
        <authorList>
            <person name="Fradin H."/>
            <person name="Zegar C."/>
            <person name="Gutwein M."/>
            <person name="Lucas J."/>
            <person name="Kovtun M."/>
            <person name="Corcoran D."/>
            <person name="Baugh L.R."/>
            <person name="Kiontke K."/>
            <person name="Gunsalus K."/>
            <person name="Fitch D.H."/>
            <person name="Piano F."/>
        </authorList>
    </citation>
    <scope>NUCLEOTIDE SEQUENCE [LARGE SCALE GENOMIC DNA]</scope>
    <source>
        <strain evidence="4">PF1309</strain>
    </source>
</reference>
<dbReference type="Pfam" id="PF10344">
    <property type="entry name" value="Hobbit"/>
    <property type="match status" value="2"/>
</dbReference>
<dbReference type="SMART" id="SM01214">
    <property type="entry name" value="Fmp27_GFWDK"/>
    <property type="match status" value="1"/>
</dbReference>
<dbReference type="Proteomes" id="UP000218231">
    <property type="component" value="Unassembled WGS sequence"/>
</dbReference>
<evidence type="ECO:0000256" key="1">
    <source>
        <dbReference type="SAM" id="Coils"/>
    </source>
</evidence>
<accession>A0A2A2JP55</accession>
<gene>
    <name evidence="4" type="ORF">WR25_01432</name>
</gene>
<sequence>MLLAIATFLFLLFLVLKYAGWVASTVLTILIKCPIRVGGVGFFYFRDVRIALPNGLAIHFDLCSLEWSPSSSHLCVLRCGDVRIEGNVRSLLQLRRKRSRTPNKGSAMFRRLTQLSQYCGGFLNRVHLVLLEAVPDCMIHITVDELSVEAFQSRDSWQLEVVCSLLQGKVLRRRGSTGCVLAEVSLPCHLSIDVANQKLKRVALRVAEPSISLTSGILDGFNEFLNRVDSSDDLRESEKVEELADQSGESEGTSSIFRLFHPQLELAIALQNANAKYTGDIAEQSRYMSLMVRQTSIEKRGEILHVRIENLVAADQLNRSALRTSLLSIEIAKEIERNEMELKLSSDSVHTALSLTDAIWWKTHFENLEDLRPKVSSSPKSPSRTPTIVCSLEIASVVCQLVDVDAFQSTLSVQYLSFIKRINDFELAVDSLSFSTSNTVVDQSACDFENHYWGQSLFVGVALIQYAIVDEIPTLLVGMDDCKVEWSDRLAQQIHELLLNISHASSMSTPTKSATPRRRLAIKATSKRVALLAVAKEASYLVALCDHLNADSTDSEKDIALSASNLKVGIGEIRGDGIRMSELREKQRYYATREDFTEDPTDTKCWSQAEKDKRRQEKRDRLQDNLNRTIRVCFETSVLYVSLNWHDPVLVRVVISTDSPLYVCWSPLLHSIILHLKNTTKSALHIAPRHGAMQMRKIPRQFLIRASTTNEFLFDMELPRNHRILWCVPSVVWEMGPGTMTATSPQLSVLMNAHEILTVKRICITKRPSDADMTSWRSSIKSIQLESNRVWTWAADSFTFRLPFEFNFAEVFSEFINAFKWMKIVHEVKKKPFTADSPLPADIRIDIKEVILQLDDDTFENLMQSSYELREDEVYECERRRQMLEERLQALKKANPLFSQSKMEELMASLIQKNSDIFLERWRKAEVKPRPLFVSKWTGWHMRAYADPLLHGESRCVELMKEFDPLSFYPEEGLHFTTLWARSVEFDINEWNVQFKDYPIPYILAKDMHFFGTLVGAEECEETGRTLRECTVPLPHPWPTHTVQRNISPLKFYYDIQCESSEFNATYGPCWEPSLSMISLTWNNISSPSKDPSPPLPFWDKMRVLLHGRFFWISSKLVTTMLASPDPYNTTETVELCWDDFAMDWALGEIRVRCGLRMFVRTASRYDDSRVLYLPDLKLRIVLDWICSGDPHDHHSAVVCAPHKLPHYSSVEQHDSYRSFRSSALDVSYCFDVAGAGETGDRLPNVLLFANTFRCFEFLYKTLMMKNRNVRKGRIFGVDAFLKPQLSKHIRNIQVAVNLPRFYVTYWMSHSSNYGFRVFSEGLNLQAHLKQSVQPTKEEDVTRRRKVYAISPQHVSATLWGTEVHVYGNGRSPSEKPTEETLLLGLSRVSYVRENNASADNALHRLTAHDLKMSWTSSNRDACLTIADGIHRAHMLRRILSNDAIKMMKLHMEEERKNVDSQKSQTNVQSGTPSGKDQGHKRMISMSDANQSMLNQLIGEAGTKLVAHCEQATDLPVDSLLGVIQCTADDVLSIHWQVDLLNSQLVLKGCETDGYLLVTAARASLTQKIHRNIWRNSQLLGKKSWSALLSGMQYFSPVTIATGQNKEHFRWLPREVIEERGPDTSVLEDTVQKFTATGEAVGGVVQEEGTQLQRIVSRCSCQIYFCYFSEELKTYSLEEKGVPNVEKDPILNAEDQGVDCLTLKHNMLEATSNSQQYEMVVDIVNNLVLFVDPNKKQLAEKRRRLRFECQLNEMGQMKDAIIQQQCEVREIVSLIRSLERQLFYLDTTCEGEKDEAKRKEIEDEMEEHKQRLATLSDQLAIYIRLVFLINLFFSKYYFVKPWHCSIKNE</sequence>
<feature type="region of interest" description="Disordered" evidence="2">
    <location>
        <begin position="1455"/>
        <end position="1481"/>
    </location>
</feature>
<dbReference type="InterPro" id="IPR045167">
    <property type="entry name" value="Hobbit"/>
</dbReference>
<protein>
    <recommendedName>
        <fullName evidence="3">FMP27/BLTP2/Hobbit GFWDK motif-containing RBG unit domain-containing protein</fullName>
    </recommendedName>
</protein>
<proteinExistence type="predicted"/>
<dbReference type="PANTHER" id="PTHR15678">
    <property type="entry name" value="ANTIGEN MLAA-22-RELATED"/>
    <property type="match status" value="1"/>
</dbReference>
<dbReference type="STRING" id="2018661.A0A2A2JP55"/>
<evidence type="ECO:0000256" key="2">
    <source>
        <dbReference type="SAM" id="MobiDB-lite"/>
    </source>
</evidence>
<dbReference type="InterPro" id="IPR019441">
    <property type="entry name" value="FMP27/BLTP2/Hobbit_GFWDK_RBG"/>
</dbReference>
<evidence type="ECO:0000313" key="4">
    <source>
        <dbReference type="EMBL" id="PAV63478.1"/>
    </source>
</evidence>